<dbReference type="EMBL" id="JAIRAU010000048">
    <property type="protein sequence ID" value="MBZ5714566.1"/>
    <property type="molecule type" value="Genomic_DNA"/>
</dbReference>
<sequence>MSLSSVFVAVATGCGIGPEIDDFNQSAVAAAVADCPCGHIGYSSEEECRAEAPPTAAEQACVEALFKNIEGDYEPHLVCRTGANNRFANCLTSKTCSDLARLACLTDYADEVEDCPAFPADVQQELTECQT</sequence>
<gene>
    <name evidence="1" type="ORF">K7C98_35485</name>
</gene>
<protein>
    <recommendedName>
        <fullName evidence="3">Lipoprotein</fullName>
    </recommendedName>
</protein>
<evidence type="ECO:0000313" key="1">
    <source>
        <dbReference type="EMBL" id="MBZ5714566.1"/>
    </source>
</evidence>
<comment type="caution">
    <text evidence="1">The sequence shown here is derived from an EMBL/GenBank/DDBJ whole genome shotgun (WGS) entry which is preliminary data.</text>
</comment>
<reference evidence="1" key="1">
    <citation type="submission" date="2021-08" db="EMBL/GenBank/DDBJ databases">
        <authorList>
            <person name="Stevens D.C."/>
        </authorList>
    </citation>
    <scope>NUCLEOTIDE SEQUENCE</scope>
    <source>
        <strain evidence="1">DSM 53165</strain>
    </source>
</reference>
<evidence type="ECO:0000313" key="2">
    <source>
        <dbReference type="Proteomes" id="UP001139031"/>
    </source>
</evidence>
<dbReference type="Proteomes" id="UP001139031">
    <property type="component" value="Unassembled WGS sequence"/>
</dbReference>
<name>A0ABS7U2C4_9BACT</name>
<accession>A0ABS7U2C4</accession>
<proteinExistence type="predicted"/>
<evidence type="ECO:0008006" key="3">
    <source>
        <dbReference type="Google" id="ProtNLM"/>
    </source>
</evidence>
<keyword evidence="2" id="KW-1185">Reference proteome</keyword>
<organism evidence="1 2">
    <name type="scientific">Nannocystis pusilla</name>
    <dbReference type="NCBI Taxonomy" id="889268"/>
    <lineage>
        <taxon>Bacteria</taxon>
        <taxon>Pseudomonadati</taxon>
        <taxon>Myxococcota</taxon>
        <taxon>Polyangia</taxon>
        <taxon>Nannocystales</taxon>
        <taxon>Nannocystaceae</taxon>
        <taxon>Nannocystis</taxon>
    </lineage>
</organism>